<evidence type="ECO:0000256" key="6">
    <source>
        <dbReference type="ARBA" id="ARBA00023136"/>
    </source>
</evidence>
<keyword evidence="3" id="KW-1003">Cell membrane</keyword>
<dbReference type="InterPro" id="IPR012809">
    <property type="entry name" value="ECF_CbiQ"/>
</dbReference>
<dbReference type="AlphaFoldDB" id="A0A2T4JE39"/>
<comment type="caution">
    <text evidence="8">The sequence shown here is derived from an EMBL/GenBank/DDBJ whole genome shotgun (WGS) entry which is preliminary data.</text>
</comment>
<dbReference type="GO" id="GO:0006824">
    <property type="term" value="P:cobalt ion transport"/>
    <property type="evidence" value="ECO:0007669"/>
    <property type="project" value="InterPro"/>
</dbReference>
<dbReference type="EMBL" id="PZKE01000002">
    <property type="protein sequence ID" value="PTE16156.1"/>
    <property type="molecule type" value="Genomic_DNA"/>
</dbReference>
<accession>A0A2T4JE39</accession>
<proteinExistence type="inferred from homology"/>
<keyword evidence="6 7" id="KW-0472">Membrane</keyword>
<dbReference type="Pfam" id="PF02361">
    <property type="entry name" value="CbiQ"/>
    <property type="match status" value="1"/>
</dbReference>
<dbReference type="InterPro" id="IPR051611">
    <property type="entry name" value="ECF_transporter_component"/>
</dbReference>
<evidence type="ECO:0000256" key="4">
    <source>
        <dbReference type="ARBA" id="ARBA00022692"/>
    </source>
</evidence>
<feature type="transmembrane region" description="Helical" evidence="7">
    <location>
        <begin position="29"/>
        <end position="59"/>
    </location>
</feature>
<evidence type="ECO:0000256" key="3">
    <source>
        <dbReference type="ARBA" id="ARBA00022475"/>
    </source>
</evidence>
<organism evidence="8 9">
    <name type="scientific">Fuscovulum blasticum DSM 2131</name>
    <dbReference type="NCBI Taxonomy" id="1188250"/>
    <lineage>
        <taxon>Bacteria</taxon>
        <taxon>Pseudomonadati</taxon>
        <taxon>Pseudomonadota</taxon>
        <taxon>Alphaproteobacteria</taxon>
        <taxon>Rhodobacterales</taxon>
        <taxon>Paracoccaceae</taxon>
        <taxon>Pseudogemmobacter</taxon>
    </lineage>
</organism>
<protein>
    <submittedName>
        <fullName evidence="8">Cobalt ECF transporter T component CbiQ</fullName>
    </submittedName>
</protein>
<keyword evidence="9" id="KW-1185">Reference proteome</keyword>
<keyword evidence="5 7" id="KW-1133">Transmembrane helix</keyword>
<evidence type="ECO:0000313" key="9">
    <source>
        <dbReference type="Proteomes" id="UP000241362"/>
    </source>
</evidence>
<feature type="transmembrane region" description="Helical" evidence="7">
    <location>
        <begin position="238"/>
        <end position="258"/>
    </location>
</feature>
<evidence type="ECO:0000256" key="5">
    <source>
        <dbReference type="ARBA" id="ARBA00022989"/>
    </source>
</evidence>
<dbReference type="PANTHER" id="PTHR34857:SF2">
    <property type="entry name" value="SLL0384 PROTEIN"/>
    <property type="match status" value="1"/>
</dbReference>
<feature type="transmembrane region" description="Helical" evidence="7">
    <location>
        <begin position="79"/>
        <end position="105"/>
    </location>
</feature>
<evidence type="ECO:0000256" key="7">
    <source>
        <dbReference type="SAM" id="Phobius"/>
    </source>
</evidence>
<feature type="transmembrane region" description="Helical" evidence="7">
    <location>
        <begin position="112"/>
        <end position="131"/>
    </location>
</feature>
<dbReference type="CDD" id="cd16914">
    <property type="entry name" value="EcfT"/>
    <property type="match status" value="1"/>
</dbReference>
<comment type="similarity">
    <text evidence="2">Belongs to the CbiQ family.</text>
</comment>
<name>A0A2T4JE39_FUSBL</name>
<comment type="subcellular location">
    <subcellularLocation>
        <location evidence="1">Cell membrane</location>
        <topology evidence="1">Multi-pass membrane protein</topology>
    </subcellularLocation>
</comment>
<evidence type="ECO:0000256" key="2">
    <source>
        <dbReference type="ARBA" id="ARBA00008564"/>
    </source>
</evidence>
<dbReference type="Proteomes" id="UP000241362">
    <property type="component" value="Unassembled WGS sequence"/>
</dbReference>
<evidence type="ECO:0000256" key="1">
    <source>
        <dbReference type="ARBA" id="ARBA00004651"/>
    </source>
</evidence>
<keyword evidence="4 7" id="KW-0812">Transmembrane</keyword>
<dbReference type="InterPro" id="IPR003339">
    <property type="entry name" value="ABC/ECF_trnsptr_transmembrane"/>
</dbReference>
<reference evidence="8 9" key="1">
    <citation type="submission" date="2018-03" db="EMBL/GenBank/DDBJ databases">
        <title>Rhodobacter blasticus.</title>
        <authorList>
            <person name="Meyer T.E."/>
            <person name="Miller S."/>
            <person name="Lodha T."/>
            <person name="Gandham S."/>
            <person name="Chintalapati S."/>
            <person name="Chintalapati V.R."/>
        </authorList>
    </citation>
    <scope>NUCLEOTIDE SEQUENCE [LARGE SCALE GENOMIC DNA]</scope>
    <source>
        <strain evidence="8 9">DSM 2131</strain>
    </source>
</reference>
<gene>
    <name evidence="8" type="primary">cbiQ</name>
    <name evidence="8" type="ORF">C5F44_02345</name>
</gene>
<dbReference type="GO" id="GO:0043190">
    <property type="term" value="C:ATP-binding cassette (ABC) transporter complex"/>
    <property type="evidence" value="ECO:0007669"/>
    <property type="project" value="InterPro"/>
</dbReference>
<evidence type="ECO:0000313" key="8">
    <source>
        <dbReference type="EMBL" id="PTE16156.1"/>
    </source>
</evidence>
<dbReference type="PANTHER" id="PTHR34857">
    <property type="entry name" value="SLL0384 PROTEIN"/>
    <property type="match status" value="1"/>
</dbReference>
<sequence length="262" mass="28012">MLGLGETGAVGLSPRPSPLVRRLDPRGRILAALAFAVVVTGLSSLTALVAALAAALALLAVSGLPVATTLKRMMLMDGFIVFMLVLLPFSTPGTALLVVPGGFVASAEGLRLAVEIALTANAVILALMVLVGTMEPVVLGHALARLRVPERLVHLLLFTVRYIEVLRDEYSRSRQAMQARAFRPGSNRHCWRSLGQLVGMMLVRALERSERILQAMKCRGFTGRLPLLSDLRFGRIDGLAAVLFLAGLLGLVLLEMCLADLA</sequence>
<dbReference type="NCBIfam" id="TIGR02454">
    <property type="entry name" value="ECF_T_CbiQ"/>
    <property type="match status" value="1"/>
</dbReference>